<reference evidence="5 6" key="1">
    <citation type="submission" date="2017-06" db="EMBL/GenBank/DDBJ databases">
        <title>Ant-infecting Ophiocordyceps genomes reveal a high diversity of potential behavioral manipulation genes and a possible major role for enterotoxins.</title>
        <authorList>
            <person name="De Bekker C."/>
            <person name="Evans H.C."/>
            <person name="Brachmann A."/>
            <person name="Hughes D.P."/>
        </authorList>
    </citation>
    <scope>NUCLEOTIDE SEQUENCE [LARGE SCALE GENOMIC DNA]</scope>
    <source>
        <strain evidence="5 6">Map64</strain>
    </source>
</reference>
<dbReference type="AlphaFoldDB" id="A0A2C5YCU7"/>
<evidence type="ECO:0000313" key="6">
    <source>
        <dbReference type="Proteomes" id="UP000226192"/>
    </source>
</evidence>
<comment type="subcellular location">
    <subcellularLocation>
        <location evidence="1">Nucleus</location>
    </subcellularLocation>
</comment>
<feature type="compositionally biased region" description="Basic and acidic residues" evidence="3">
    <location>
        <begin position="250"/>
        <end position="263"/>
    </location>
</feature>
<feature type="compositionally biased region" description="Basic and acidic residues" evidence="3">
    <location>
        <begin position="275"/>
        <end position="292"/>
    </location>
</feature>
<dbReference type="PANTHER" id="PTHR46297:SF2">
    <property type="entry name" value="TUDOR DOMAIN-CONTAINING PROTEIN"/>
    <property type="match status" value="1"/>
</dbReference>
<dbReference type="PANTHER" id="PTHR46297">
    <property type="entry name" value="ZINC FINGER CCCH-TYPE WITH G PATCH DOMAIN-CONTAINING PROTEIN"/>
    <property type="match status" value="1"/>
</dbReference>
<dbReference type="Pfam" id="PF18115">
    <property type="entry name" value="Tudor_3"/>
    <property type="match status" value="1"/>
</dbReference>
<organism evidence="5 6">
    <name type="scientific">Ophiocordyceps australis</name>
    <dbReference type="NCBI Taxonomy" id="1399860"/>
    <lineage>
        <taxon>Eukaryota</taxon>
        <taxon>Fungi</taxon>
        <taxon>Dikarya</taxon>
        <taxon>Ascomycota</taxon>
        <taxon>Pezizomycotina</taxon>
        <taxon>Sordariomycetes</taxon>
        <taxon>Hypocreomycetidae</taxon>
        <taxon>Hypocreales</taxon>
        <taxon>Ophiocordycipitaceae</taxon>
        <taxon>Ophiocordyceps</taxon>
    </lineage>
</organism>
<feature type="compositionally biased region" description="Low complexity" evidence="3">
    <location>
        <begin position="164"/>
        <end position="177"/>
    </location>
</feature>
<dbReference type="InterPro" id="IPR041297">
    <property type="entry name" value="Crb2_Tudor"/>
</dbReference>
<dbReference type="OrthoDB" id="79171at2759"/>
<protein>
    <recommendedName>
        <fullName evidence="4">DNA repair protein Crb2 Tudor domain-containing protein</fullName>
    </recommendedName>
</protein>
<dbReference type="STRING" id="1399860.A0A2C5YCU7"/>
<proteinExistence type="predicted"/>
<feature type="region of interest" description="Disordered" evidence="3">
    <location>
        <begin position="203"/>
        <end position="292"/>
    </location>
</feature>
<evidence type="ECO:0000313" key="5">
    <source>
        <dbReference type="EMBL" id="PHH66537.1"/>
    </source>
</evidence>
<accession>A0A2C5YCU7</accession>
<dbReference type="Proteomes" id="UP000226192">
    <property type="component" value="Unassembled WGS sequence"/>
</dbReference>
<evidence type="ECO:0000256" key="2">
    <source>
        <dbReference type="ARBA" id="ARBA00023242"/>
    </source>
</evidence>
<evidence type="ECO:0000256" key="1">
    <source>
        <dbReference type="ARBA" id="ARBA00004123"/>
    </source>
</evidence>
<dbReference type="SUPFAM" id="SSF63748">
    <property type="entry name" value="Tudor/PWWP/MBT"/>
    <property type="match status" value="1"/>
</dbReference>
<dbReference type="EMBL" id="NJET01000007">
    <property type="protein sequence ID" value="PHH66537.1"/>
    <property type="molecule type" value="Genomic_DNA"/>
</dbReference>
<keyword evidence="6" id="KW-1185">Reference proteome</keyword>
<sequence>MASIAAIETEKLQYQEQVDLVTAQLRDDPENGDLKALQEELSNLIALLDENIAELRSKRPEKVTKSVVAETPQPEIWSRENHPAFKKASAQEEKEEPPANYQVNDTVLAKWLSGDKAFYPARITSITGSSTAPIYTVRFKSYDTVESLRARDIRPATNKRKTDASSTTTTTTSSSLVATTTPTTALTAAPGLVSSAGATMYAEAQNDAHSKETDAAQPPKPKKLRAKKELEASKSKWQEFNSKSKVGKSLKKDSMFRTPDGIRGRVGFTGSGQAMRKDPARIRPHHPEEDVD</sequence>
<dbReference type="GO" id="GO:0005634">
    <property type="term" value="C:nucleus"/>
    <property type="evidence" value="ECO:0007669"/>
    <property type="project" value="UniProtKB-SubCell"/>
</dbReference>
<comment type="caution">
    <text evidence="5">The sequence shown here is derived from an EMBL/GenBank/DDBJ whole genome shotgun (WGS) entry which is preliminary data.</text>
</comment>
<feature type="region of interest" description="Disordered" evidence="3">
    <location>
        <begin position="153"/>
        <end position="177"/>
    </location>
</feature>
<name>A0A2C5YCU7_9HYPO</name>
<feature type="compositionally biased region" description="Basic and acidic residues" evidence="3">
    <location>
        <begin position="227"/>
        <end position="237"/>
    </location>
</feature>
<dbReference type="Gene3D" id="2.30.30.140">
    <property type="match status" value="1"/>
</dbReference>
<dbReference type="CDD" id="cd20446">
    <property type="entry name" value="Tudor_SpSPF30-like"/>
    <property type="match status" value="1"/>
</dbReference>
<evidence type="ECO:0000259" key="4">
    <source>
        <dbReference type="Pfam" id="PF18115"/>
    </source>
</evidence>
<keyword evidence="2" id="KW-0539">Nucleus</keyword>
<evidence type="ECO:0000256" key="3">
    <source>
        <dbReference type="SAM" id="MobiDB-lite"/>
    </source>
</evidence>
<feature type="domain" description="DNA repair protein Crb2 Tudor" evidence="4">
    <location>
        <begin position="105"/>
        <end position="152"/>
    </location>
</feature>
<gene>
    <name evidence="5" type="ORF">CDD81_7012</name>
</gene>